<dbReference type="Pfam" id="PF02446">
    <property type="entry name" value="Glyco_hydro_77"/>
    <property type="match status" value="1"/>
</dbReference>
<keyword evidence="4 9" id="KW-0328">Glycosyltransferase</keyword>
<dbReference type="Proteomes" id="UP001203207">
    <property type="component" value="Unassembled WGS sequence"/>
</dbReference>
<evidence type="ECO:0000256" key="7">
    <source>
        <dbReference type="ARBA" id="ARBA00031423"/>
    </source>
</evidence>
<evidence type="ECO:0000256" key="5">
    <source>
        <dbReference type="ARBA" id="ARBA00022679"/>
    </source>
</evidence>
<dbReference type="EC" id="2.4.1.25" evidence="3"/>
<proteinExistence type="inferred from homology"/>
<evidence type="ECO:0000313" key="10">
    <source>
        <dbReference type="Proteomes" id="UP001203207"/>
    </source>
</evidence>
<keyword evidence="6" id="KW-0119">Carbohydrate metabolism</keyword>
<dbReference type="PANTHER" id="PTHR32438:SF5">
    <property type="entry name" value="4-ALPHA-GLUCANOTRANSFERASE DPE1, CHLOROPLASTIC_AMYLOPLASTIC"/>
    <property type="match status" value="1"/>
</dbReference>
<dbReference type="NCBIfam" id="TIGR00217">
    <property type="entry name" value="malQ"/>
    <property type="match status" value="1"/>
</dbReference>
<reference evidence="9" key="2">
    <citation type="submission" date="2022-02" db="EMBL/GenBank/DDBJ databases">
        <authorList>
            <person name="Elcheninov A.G."/>
            <person name="Sorokin D.Y."/>
            <person name="Kublanov I.V."/>
        </authorList>
    </citation>
    <scope>NUCLEOTIDE SEQUENCE</scope>
    <source>
        <strain evidence="9">AArc-St2</strain>
    </source>
</reference>
<evidence type="ECO:0000256" key="8">
    <source>
        <dbReference type="ARBA" id="ARBA00031501"/>
    </source>
</evidence>
<evidence type="ECO:0000256" key="3">
    <source>
        <dbReference type="ARBA" id="ARBA00012560"/>
    </source>
</evidence>
<dbReference type="GO" id="GO:0005975">
    <property type="term" value="P:carbohydrate metabolic process"/>
    <property type="evidence" value="ECO:0007669"/>
    <property type="project" value="InterPro"/>
</dbReference>
<protein>
    <recommendedName>
        <fullName evidence="3">4-alpha-glucanotransferase</fullName>
        <ecNumber evidence="3">2.4.1.25</ecNumber>
    </recommendedName>
    <alternativeName>
        <fullName evidence="7">Amylomaltase</fullName>
    </alternativeName>
    <alternativeName>
        <fullName evidence="8">Disproportionating enzyme</fullName>
    </alternativeName>
</protein>
<organism evidence="9 10">
    <name type="scientific">Natronocalculus amylovorans</name>
    <dbReference type="NCBI Taxonomy" id="2917812"/>
    <lineage>
        <taxon>Archaea</taxon>
        <taxon>Methanobacteriati</taxon>
        <taxon>Methanobacteriota</taxon>
        <taxon>Stenosarchaea group</taxon>
        <taxon>Halobacteria</taxon>
        <taxon>Halobacteriales</taxon>
        <taxon>Haloferacaceae</taxon>
        <taxon>Natronocalculus</taxon>
    </lineage>
</organism>
<evidence type="ECO:0000256" key="2">
    <source>
        <dbReference type="ARBA" id="ARBA00005684"/>
    </source>
</evidence>
<name>A0AAE3FXZ0_9EURY</name>
<keyword evidence="10" id="KW-1185">Reference proteome</keyword>
<evidence type="ECO:0000256" key="4">
    <source>
        <dbReference type="ARBA" id="ARBA00022676"/>
    </source>
</evidence>
<dbReference type="GO" id="GO:0004134">
    <property type="term" value="F:4-alpha-glucanotransferase activity"/>
    <property type="evidence" value="ECO:0007669"/>
    <property type="project" value="UniProtKB-EC"/>
</dbReference>
<evidence type="ECO:0000313" key="9">
    <source>
        <dbReference type="EMBL" id="MCL9816935.1"/>
    </source>
</evidence>
<dbReference type="AlphaFoldDB" id="A0AAE3FXZ0"/>
<dbReference type="RefSeq" id="WP_250583858.1">
    <property type="nucleotide sequence ID" value="NZ_JAKRVX010000003.1"/>
</dbReference>
<dbReference type="SUPFAM" id="SSF51445">
    <property type="entry name" value="(Trans)glycosidases"/>
    <property type="match status" value="1"/>
</dbReference>
<dbReference type="InterPro" id="IPR003385">
    <property type="entry name" value="Glyco_hydro_77"/>
</dbReference>
<gene>
    <name evidence="9" type="primary">malQ</name>
    <name evidence="9" type="ORF">AArcSt2_08265</name>
</gene>
<comment type="similarity">
    <text evidence="2">Belongs to the disproportionating enzyme family.</text>
</comment>
<reference evidence="9" key="1">
    <citation type="journal article" date="2022" name="Syst. Appl. Microbiol.">
        <title>Natronocalculus amylovorans gen. nov., sp. nov., and Natranaeroarchaeum aerophilus sp. nov., dominant culturable amylolytic natronoarchaea from hypersaline soda lakes in southwestern Siberia.</title>
        <authorList>
            <person name="Sorokin D.Y."/>
            <person name="Elcheninov A.G."/>
            <person name="Khizhniak T.V."/>
            <person name="Koenen M."/>
            <person name="Bale N.J."/>
            <person name="Damste J.S.S."/>
            <person name="Kublanov I.V."/>
        </authorList>
    </citation>
    <scope>NUCLEOTIDE SEQUENCE</scope>
    <source>
        <strain evidence="9">AArc-St2</strain>
    </source>
</reference>
<dbReference type="PANTHER" id="PTHR32438">
    <property type="entry name" value="4-ALPHA-GLUCANOTRANSFERASE DPE1, CHLOROPLASTIC/AMYLOPLASTIC"/>
    <property type="match status" value="1"/>
</dbReference>
<evidence type="ECO:0000256" key="6">
    <source>
        <dbReference type="ARBA" id="ARBA00023277"/>
    </source>
</evidence>
<dbReference type="NCBIfam" id="NF011080">
    <property type="entry name" value="PRK14508.1-3"/>
    <property type="match status" value="1"/>
</dbReference>
<sequence>MQFDRASGVFLHISSLPSQYGIGDLGDGARLFLDFLASAEQQYWQFCPLGPTSAGLGNSPYQSYSAFAGNPLFIDLEQLKADGWLSESDCEPIPPFDDHAVAYDAVTEYKEPLLRTAVAEFEETATADEQRAVDAFVAEHSWVTEYATYMALKNRFDEQPWPSWPDQFRNREPAAIETFQTEAKETIRYHIVTQYWFDTQWQSLRDAAADRGISLVGDLPIYVGLDSADVWANPDAFQLNDENEPTAVAGVPPNPGDDGQRWGNPLYDWDALREDGYGWWIDRLERLFSLVDVTRLDHFQGFLQYWAIPADADSPAAGAWRDGPQDAFFESIDEELGSVPFIAEDLGFPDEELYALMDRFNLPGMRVPIYSDWCQEGSTHQPIEYPHNVVGYTSTHDTDTFVGYYDDLDDRQRGCLHYNLGVDGSEISWSIIKAVWESDAVLAFTPMWDLLGLDSHARYNTPGTLDGNWQWRCTAEGFAEEIAARLADLTDRYNR</sequence>
<dbReference type="InterPro" id="IPR017853">
    <property type="entry name" value="GH"/>
</dbReference>
<comment type="caution">
    <text evidence="9">The sequence shown here is derived from an EMBL/GenBank/DDBJ whole genome shotgun (WGS) entry which is preliminary data.</text>
</comment>
<accession>A0AAE3FXZ0</accession>
<dbReference type="EMBL" id="JAKRVX010000003">
    <property type="protein sequence ID" value="MCL9816935.1"/>
    <property type="molecule type" value="Genomic_DNA"/>
</dbReference>
<evidence type="ECO:0000256" key="1">
    <source>
        <dbReference type="ARBA" id="ARBA00000439"/>
    </source>
</evidence>
<dbReference type="Gene3D" id="3.20.20.80">
    <property type="entry name" value="Glycosidases"/>
    <property type="match status" value="1"/>
</dbReference>
<keyword evidence="5 9" id="KW-0808">Transferase</keyword>
<comment type="catalytic activity">
    <reaction evidence="1">
        <text>Transfers a segment of a (1-&gt;4)-alpha-D-glucan to a new position in an acceptor, which may be glucose or a (1-&gt;4)-alpha-D-glucan.</text>
        <dbReference type="EC" id="2.4.1.25"/>
    </reaction>
</comment>